<evidence type="ECO:0000313" key="13">
    <source>
        <dbReference type="EMBL" id="RFU26818.1"/>
    </source>
</evidence>
<dbReference type="InterPro" id="IPR013783">
    <property type="entry name" value="Ig-like_fold"/>
</dbReference>
<evidence type="ECO:0000256" key="10">
    <source>
        <dbReference type="RuleBase" id="RU361161"/>
    </source>
</evidence>
<dbReference type="InterPro" id="IPR002772">
    <property type="entry name" value="Glyco_hydro_3_C"/>
</dbReference>
<keyword evidence="4 10" id="KW-0378">Hydrolase</keyword>
<comment type="catalytic activity">
    <reaction evidence="1 10">
        <text>Hydrolysis of terminal, non-reducing beta-D-glucosyl residues with release of beta-D-glucose.</text>
        <dbReference type="EC" id="3.2.1.21"/>
    </reaction>
</comment>
<reference evidence="13 14" key="1">
    <citation type="submission" date="2018-05" db="EMBL/GenBank/DDBJ databases">
        <title>Draft genome sequence of Scytalidium lignicola DSM 105466, a ubiquitous saprotrophic fungus.</title>
        <authorList>
            <person name="Buettner E."/>
            <person name="Gebauer A.M."/>
            <person name="Hofrichter M."/>
            <person name="Liers C."/>
            <person name="Kellner H."/>
        </authorList>
    </citation>
    <scope>NUCLEOTIDE SEQUENCE [LARGE SCALE GENOMIC DNA]</scope>
    <source>
        <strain evidence="13 14">DSM 105466</strain>
    </source>
</reference>
<evidence type="ECO:0000256" key="6">
    <source>
        <dbReference type="ARBA" id="ARBA00023180"/>
    </source>
</evidence>
<feature type="signal peptide" evidence="11">
    <location>
        <begin position="1"/>
        <end position="19"/>
    </location>
</feature>
<dbReference type="InterPro" id="IPR017853">
    <property type="entry name" value="GH"/>
</dbReference>
<evidence type="ECO:0000256" key="9">
    <source>
        <dbReference type="ARBA" id="ARBA00023326"/>
    </source>
</evidence>
<evidence type="ECO:0000259" key="12">
    <source>
        <dbReference type="SMART" id="SM01217"/>
    </source>
</evidence>
<dbReference type="Pfam" id="PF14310">
    <property type="entry name" value="Fn3-like"/>
    <property type="match status" value="1"/>
</dbReference>
<dbReference type="EC" id="3.2.1.21" evidence="10"/>
<dbReference type="SUPFAM" id="SSF51445">
    <property type="entry name" value="(Trans)glycosidases"/>
    <property type="match status" value="1"/>
</dbReference>
<dbReference type="InterPro" id="IPR026891">
    <property type="entry name" value="Fn3-like"/>
</dbReference>
<dbReference type="InterPro" id="IPR019800">
    <property type="entry name" value="Glyco_hydro_3_AS"/>
</dbReference>
<feature type="non-terminal residue" evidence="13">
    <location>
        <position position="1"/>
    </location>
</feature>
<dbReference type="SUPFAM" id="SSF52279">
    <property type="entry name" value="Beta-D-glucan exohydrolase, C-terminal domain"/>
    <property type="match status" value="1"/>
</dbReference>
<dbReference type="Gene3D" id="3.20.20.300">
    <property type="entry name" value="Glycoside hydrolase, family 3, N-terminal domain"/>
    <property type="match status" value="1"/>
</dbReference>
<evidence type="ECO:0000256" key="11">
    <source>
        <dbReference type="SAM" id="SignalP"/>
    </source>
</evidence>
<keyword evidence="11" id="KW-0732">Signal</keyword>
<accession>A0A3E2H0D4</accession>
<dbReference type="SMART" id="SM01217">
    <property type="entry name" value="Fn3_like"/>
    <property type="match status" value="1"/>
</dbReference>
<dbReference type="InterPro" id="IPR036881">
    <property type="entry name" value="Glyco_hydro_3_C_sf"/>
</dbReference>
<dbReference type="UniPathway" id="UPA00696"/>
<evidence type="ECO:0000313" key="14">
    <source>
        <dbReference type="Proteomes" id="UP000258309"/>
    </source>
</evidence>
<dbReference type="Pfam" id="PF00933">
    <property type="entry name" value="Glyco_hydro_3"/>
    <property type="match status" value="1"/>
</dbReference>
<keyword evidence="9 10" id="KW-0624">Polysaccharide degradation</keyword>
<dbReference type="STRING" id="5539.A0A3E2H0D4"/>
<organism evidence="13 14">
    <name type="scientific">Scytalidium lignicola</name>
    <name type="common">Hyphomycete</name>
    <dbReference type="NCBI Taxonomy" id="5539"/>
    <lineage>
        <taxon>Eukaryota</taxon>
        <taxon>Fungi</taxon>
        <taxon>Dikarya</taxon>
        <taxon>Ascomycota</taxon>
        <taxon>Pezizomycotina</taxon>
        <taxon>Leotiomycetes</taxon>
        <taxon>Leotiomycetes incertae sedis</taxon>
        <taxon>Scytalidium</taxon>
    </lineage>
</organism>
<evidence type="ECO:0000256" key="7">
    <source>
        <dbReference type="ARBA" id="ARBA00023277"/>
    </source>
</evidence>
<dbReference type="PANTHER" id="PTHR42715">
    <property type="entry name" value="BETA-GLUCOSIDASE"/>
    <property type="match status" value="1"/>
</dbReference>
<dbReference type="PANTHER" id="PTHR42715:SF2">
    <property type="entry name" value="BETA-GLUCOSIDASE F-RELATED"/>
    <property type="match status" value="1"/>
</dbReference>
<dbReference type="GO" id="GO:0008422">
    <property type="term" value="F:beta-glucosidase activity"/>
    <property type="evidence" value="ECO:0007669"/>
    <property type="project" value="UniProtKB-EC"/>
</dbReference>
<comment type="similarity">
    <text evidence="3 10">Belongs to the glycosyl hydrolase 3 family.</text>
</comment>
<dbReference type="PROSITE" id="PS00775">
    <property type="entry name" value="GLYCOSYL_HYDROL_F3"/>
    <property type="match status" value="1"/>
</dbReference>
<dbReference type="FunFam" id="3.40.50.1700:FF:000003">
    <property type="entry name" value="Probable beta-glucosidase"/>
    <property type="match status" value="1"/>
</dbReference>
<protein>
    <recommendedName>
        <fullName evidence="10">beta-glucosidase</fullName>
        <ecNumber evidence="10">3.2.1.21</ecNumber>
    </recommendedName>
</protein>
<name>A0A3E2H0D4_SCYLI</name>
<dbReference type="AlphaFoldDB" id="A0A3E2H0D4"/>
<dbReference type="Pfam" id="PF01915">
    <property type="entry name" value="Glyco_hydro_3_C"/>
    <property type="match status" value="1"/>
</dbReference>
<feature type="chain" id="PRO_5017765393" description="beta-glucosidase" evidence="11">
    <location>
        <begin position="20"/>
        <end position="939"/>
    </location>
</feature>
<dbReference type="EMBL" id="NCSJ02000239">
    <property type="protein sequence ID" value="RFU26818.1"/>
    <property type="molecule type" value="Genomic_DNA"/>
</dbReference>
<dbReference type="FunFam" id="3.20.20.300:FF:000002">
    <property type="entry name" value="Probable beta-glucosidase"/>
    <property type="match status" value="1"/>
</dbReference>
<dbReference type="InterPro" id="IPR050288">
    <property type="entry name" value="Cellulose_deg_GH3"/>
</dbReference>
<comment type="pathway">
    <text evidence="2 10">Glycan metabolism; cellulose degradation.</text>
</comment>
<evidence type="ECO:0000256" key="4">
    <source>
        <dbReference type="ARBA" id="ARBA00022801"/>
    </source>
</evidence>
<comment type="caution">
    <text evidence="13">The sequence shown here is derived from an EMBL/GenBank/DDBJ whole genome shotgun (WGS) entry which is preliminary data.</text>
</comment>
<proteinExistence type="inferred from homology"/>
<evidence type="ECO:0000256" key="1">
    <source>
        <dbReference type="ARBA" id="ARBA00000448"/>
    </source>
</evidence>
<dbReference type="InterPro" id="IPR001764">
    <property type="entry name" value="Glyco_hydro_3_N"/>
</dbReference>
<keyword evidence="7 10" id="KW-0119">Carbohydrate metabolism</keyword>
<feature type="non-terminal residue" evidence="13">
    <location>
        <position position="939"/>
    </location>
</feature>
<sequence>MFFIRYVLLFLAIRSLVFGLVSKPSFAQDATRIRARQAAAAADSASSIEARDDVPAGYVAAPYYPTPKGGWVSSWKTAYAKAQDIVANMTLAEKVNLTTGTGLLMGPCSGNTGSALRFGIPNLCLQDGALGVAKTDHNTVFPAGITAGATFNKALILARGVALGEEVRGKGVNILLGPTIGPLGRKPRGGRNWEGFGADPVLQAVGGALTTQGIQEQGVIATIKHFIGNEQEEYRMDIIPHGLMKAISSNIDDRTLHELYAWPFAESIRAGAGAVMTSYNDVNGSAASQNSMLINGILKDELGFQGIVMTDWMAQIGGVSSALSGLDMAMPGDGDIPFLGLAYWGYELSTSILNGTVPLDRLNDMVTRIVATWYQMGQDKDYPLPNYSANTADATGLCYPAALFSPTCTTNQYVDVQADGAHAAVSRNISREAITLLKNVNNTLPLSKSQPLKIFGTDAQNNPDGLNSCNDRACDTGFLGTGWGSGTANYPTLNVSQAPIDAIKRIASSVTYYAVDSFPSGLTASSDDIAIVFINSDSGENQDTVEGNAGDRNAAGLYAWHSGDALVQNAAAKYDTVIVVIHTVGPILVENWINIPSVKGVLFAHLPGQEAGDSLTDILFGDYSPSGHLPYSIPVAEDDYPSSVSLVGFELFQVQDTFSEGLYIDYRYLNKHNISPRFAFGHGLSYTTFSRMSATITSVTPLSSLPPARAPKGLTPMYSTSIPPASEVAWPAGFGAIWRYLYPYVDNPQSISANSQFTYPTGYKTTPQPDSPAGGSEGGNPALWDIMFRVSVKVTNTGTVAGKSVVMVFVQYPEDNPWDSPVIQLRAFEKTETLAPDESQVVTLEITRKDISIWDVVRQNWVIPVSYNMVGLLKRFRLVFQPRGWRSLSEFLENRFSLPEASRDSRTSLPFVVSGATSLGASDTVLMELGKSKMPGAGE</sequence>
<evidence type="ECO:0000256" key="3">
    <source>
        <dbReference type="ARBA" id="ARBA00005336"/>
    </source>
</evidence>
<dbReference type="PRINTS" id="PR00133">
    <property type="entry name" value="GLHYDRLASE3"/>
</dbReference>
<evidence type="ECO:0000256" key="5">
    <source>
        <dbReference type="ARBA" id="ARBA00023001"/>
    </source>
</evidence>
<dbReference type="InterPro" id="IPR036962">
    <property type="entry name" value="Glyco_hydro_3_N_sf"/>
</dbReference>
<dbReference type="Gene3D" id="3.40.50.1700">
    <property type="entry name" value="Glycoside hydrolase family 3 C-terminal domain"/>
    <property type="match status" value="1"/>
</dbReference>
<dbReference type="Gene3D" id="2.60.40.10">
    <property type="entry name" value="Immunoglobulins"/>
    <property type="match status" value="1"/>
</dbReference>
<evidence type="ECO:0000256" key="2">
    <source>
        <dbReference type="ARBA" id="ARBA00004987"/>
    </source>
</evidence>
<dbReference type="OrthoDB" id="416222at2759"/>
<gene>
    <name evidence="13" type="ORF">B7463_g9523</name>
</gene>
<dbReference type="GO" id="GO:0030245">
    <property type="term" value="P:cellulose catabolic process"/>
    <property type="evidence" value="ECO:0007669"/>
    <property type="project" value="UniProtKB-UniPathway"/>
</dbReference>
<keyword evidence="6" id="KW-0325">Glycoprotein</keyword>
<keyword evidence="5" id="KW-0136">Cellulose degradation</keyword>
<dbReference type="Proteomes" id="UP000258309">
    <property type="component" value="Unassembled WGS sequence"/>
</dbReference>
<keyword evidence="14" id="KW-1185">Reference proteome</keyword>
<dbReference type="OMA" id="PAPYGGW"/>
<feature type="domain" description="Fibronectin type III-like" evidence="12">
    <location>
        <begin position="804"/>
        <end position="874"/>
    </location>
</feature>
<evidence type="ECO:0000256" key="8">
    <source>
        <dbReference type="ARBA" id="ARBA00023295"/>
    </source>
</evidence>
<keyword evidence="8 10" id="KW-0326">Glycosidase</keyword>